<gene>
    <name evidence="2" type="ORF">ACJRO7_016618</name>
</gene>
<proteinExistence type="predicted"/>
<reference evidence="2 3" key="1">
    <citation type="submission" date="2024-11" db="EMBL/GenBank/DDBJ databases">
        <title>Chromosome-level genome assembly of Eucalyptus globulus Labill. provides insights into its genome evolution.</title>
        <authorList>
            <person name="Li X."/>
        </authorList>
    </citation>
    <scope>NUCLEOTIDE SEQUENCE [LARGE SCALE GENOMIC DNA]</scope>
    <source>
        <strain evidence="2">CL2024</strain>
        <tissue evidence="2">Fresh tender leaves</tissue>
    </source>
</reference>
<evidence type="ECO:0000313" key="3">
    <source>
        <dbReference type="Proteomes" id="UP001634007"/>
    </source>
</evidence>
<comment type="caution">
    <text evidence="2">The sequence shown here is derived from an EMBL/GenBank/DDBJ whole genome shotgun (WGS) entry which is preliminary data.</text>
</comment>
<name>A0ABD3L7K3_EUCGL</name>
<organism evidence="2 3">
    <name type="scientific">Eucalyptus globulus</name>
    <name type="common">Tasmanian blue gum</name>
    <dbReference type="NCBI Taxonomy" id="34317"/>
    <lineage>
        <taxon>Eukaryota</taxon>
        <taxon>Viridiplantae</taxon>
        <taxon>Streptophyta</taxon>
        <taxon>Embryophyta</taxon>
        <taxon>Tracheophyta</taxon>
        <taxon>Spermatophyta</taxon>
        <taxon>Magnoliopsida</taxon>
        <taxon>eudicotyledons</taxon>
        <taxon>Gunneridae</taxon>
        <taxon>Pentapetalae</taxon>
        <taxon>rosids</taxon>
        <taxon>malvids</taxon>
        <taxon>Myrtales</taxon>
        <taxon>Myrtaceae</taxon>
        <taxon>Myrtoideae</taxon>
        <taxon>Eucalypteae</taxon>
        <taxon>Eucalyptus</taxon>
    </lineage>
</organism>
<accession>A0ABD3L7K3</accession>
<dbReference type="EMBL" id="JBJKBG010000003">
    <property type="protein sequence ID" value="KAL3747830.1"/>
    <property type="molecule type" value="Genomic_DNA"/>
</dbReference>
<evidence type="ECO:0000256" key="1">
    <source>
        <dbReference type="SAM" id="MobiDB-lite"/>
    </source>
</evidence>
<dbReference type="Proteomes" id="UP001634007">
    <property type="component" value="Unassembled WGS sequence"/>
</dbReference>
<feature type="compositionally biased region" description="Low complexity" evidence="1">
    <location>
        <begin position="32"/>
        <end position="47"/>
    </location>
</feature>
<protein>
    <submittedName>
        <fullName evidence="2">Uncharacterized protein</fullName>
    </submittedName>
</protein>
<sequence>MDPPITIADRYSSSSVSENGERRGGSPKSAIRSGQNRLRRSQNNQRSVDSLGRTKGPQVEVAHIMKFPPPPAAFPVYRLHFKAAASRHASTARVPPAALRGDVSGSNAHRIGHVHDRARFDAPGVALLVSFFLRGGNGVRSVRVGSGDAVLRRFTAARRGL</sequence>
<dbReference type="AlphaFoldDB" id="A0ABD3L7K3"/>
<keyword evidence="3" id="KW-1185">Reference proteome</keyword>
<evidence type="ECO:0000313" key="2">
    <source>
        <dbReference type="EMBL" id="KAL3747830.1"/>
    </source>
</evidence>
<feature type="region of interest" description="Disordered" evidence="1">
    <location>
        <begin position="1"/>
        <end position="54"/>
    </location>
</feature>